<reference evidence="1" key="1">
    <citation type="submission" date="2021-06" db="EMBL/GenBank/DDBJ databases">
        <authorList>
            <person name="Kallberg Y."/>
            <person name="Tangrot J."/>
            <person name="Rosling A."/>
        </authorList>
    </citation>
    <scope>NUCLEOTIDE SEQUENCE</scope>
    <source>
        <strain evidence="1">28 12/20/2015</strain>
    </source>
</reference>
<sequence length="77" mass="9327">MQQKLQNQALVEFIIEDDQHRRSRFYNTETPFDNNINFDNINFDELLENEFDNNSSENYNIIVKKVKAALYKALQYY</sequence>
<proteinExistence type="predicted"/>
<keyword evidence="2" id="KW-1185">Reference proteome</keyword>
<comment type="caution">
    <text evidence="1">The sequence shown here is derived from an EMBL/GenBank/DDBJ whole genome shotgun (WGS) entry which is preliminary data.</text>
</comment>
<gene>
    <name evidence="1" type="ORF">SPELUC_LOCUS2966</name>
</gene>
<evidence type="ECO:0000313" key="1">
    <source>
        <dbReference type="EMBL" id="CAG8499961.1"/>
    </source>
</evidence>
<evidence type="ECO:0000313" key="2">
    <source>
        <dbReference type="Proteomes" id="UP000789366"/>
    </source>
</evidence>
<dbReference type="Proteomes" id="UP000789366">
    <property type="component" value="Unassembled WGS sequence"/>
</dbReference>
<organism evidence="1 2">
    <name type="scientific">Cetraspora pellucida</name>
    <dbReference type="NCBI Taxonomy" id="1433469"/>
    <lineage>
        <taxon>Eukaryota</taxon>
        <taxon>Fungi</taxon>
        <taxon>Fungi incertae sedis</taxon>
        <taxon>Mucoromycota</taxon>
        <taxon>Glomeromycotina</taxon>
        <taxon>Glomeromycetes</taxon>
        <taxon>Diversisporales</taxon>
        <taxon>Gigasporaceae</taxon>
        <taxon>Cetraspora</taxon>
    </lineage>
</organism>
<protein>
    <submittedName>
        <fullName evidence="1">17671_t:CDS:1</fullName>
    </submittedName>
</protein>
<name>A0ACA9KYL3_9GLOM</name>
<accession>A0ACA9KYL3</accession>
<dbReference type="EMBL" id="CAJVPW010002137">
    <property type="protein sequence ID" value="CAG8499961.1"/>
    <property type="molecule type" value="Genomic_DNA"/>
</dbReference>